<feature type="region of interest" description="Disordered" evidence="1">
    <location>
        <begin position="65"/>
        <end position="85"/>
    </location>
</feature>
<evidence type="ECO:0000313" key="3">
    <source>
        <dbReference type="Proteomes" id="UP001501072"/>
    </source>
</evidence>
<dbReference type="EMBL" id="BAAAHU010000052">
    <property type="protein sequence ID" value="GAA1014260.1"/>
    <property type="molecule type" value="Genomic_DNA"/>
</dbReference>
<keyword evidence="3" id="KW-1185">Reference proteome</keyword>
<comment type="caution">
    <text evidence="2">The sequence shown here is derived from an EMBL/GenBank/DDBJ whole genome shotgun (WGS) entry which is preliminary data.</text>
</comment>
<evidence type="ECO:0008006" key="4">
    <source>
        <dbReference type="Google" id="ProtNLM"/>
    </source>
</evidence>
<evidence type="ECO:0000313" key="2">
    <source>
        <dbReference type="EMBL" id="GAA1014260.1"/>
    </source>
</evidence>
<dbReference type="Proteomes" id="UP001501072">
    <property type="component" value="Unassembled WGS sequence"/>
</dbReference>
<dbReference type="Gene3D" id="1.10.10.60">
    <property type="entry name" value="Homeodomain-like"/>
    <property type="match status" value="1"/>
</dbReference>
<sequence>MAAAPGAPGGGVDGVPAQYPRIHARRPVRRGGPVFCRVDLLSAYSNRHDQIEGMEDVLCRIAANDQSGLPGQVPPGPPSRSRSLVDRLSPADIESLVTRYRSGVMLKRLADDYGISIRSVTRLIRSHGATRRPRRQGEVSREDAV</sequence>
<reference evidence="3" key="1">
    <citation type="journal article" date="2019" name="Int. J. Syst. Evol. Microbiol.">
        <title>The Global Catalogue of Microorganisms (GCM) 10K type strain sequencing project: providing services to taxonomists for standard genome sequencing and annotation.</title>
        <authorList>
            <consortium name="The Broad Institute Genomics Platform"/>
            <consortium name="The Broad Institute Genome Sequencing Center for Infectious Disease"/>
            <person name="Wu L."/>
            <person name="Ma J."/>
        </authorList>
    </citation>
    <scope>NUCLEOTIDE SEQUENCE [LARGE SCALE GENOMIC DNA]</scope>
    <source>
        <strain evidence="3">JCM 11269</strain>
    </source>
</reference>
<evidence type="ECO:0000256" key="1">
    <source>
        <dbReference type="SAM" id="MobiDB-lite"/>
    </source>
</evidence>
<dbReference type="RefSeq" id="WP_346073841.1">
    <property type="nucleotide sequence ID" value="NZ_BAAAHU010000052.1"/>
</dbReference>
<gene>
    <name evidence="2" type="ORF">GCM10009564_43410</name>
</gene>
<organism evidence="2 3">
    <name type="scientific">Streptomyces thermogriseus</name>
    <dbReference type="NCBI Taxonomy" id="75292"/>
    <lineage>
        <taxon>Bacteria</taxon>
        <taxon>Bacillati</taxon>
        <taxon>Actinomycetota</taxon>
        <taxon>Actinomycetes</taxon>
        <taxon>Kitasatosporales</taxon>
        <taxon>Streptomycetaceae</taxon>
        <taxon>Streptomyces</taxon>
    </lineage>
</organism>
<proteinExistence type="predicted"/>
<protein>
    <recommendedName>
        <fullName evidence="4">Resolvase HTH domain-containing protein</fullName>
    </recommendedName>
</protein>
<accession>A0ABP4DMH6</accession>
<name>A0ABP4DMH6_9ACTN</name>